<evidence type="ECO:0000313" key="3">
    <source>
        <dbReference type="Proteomes" id="UP000523795"/>
    </source>
</evidence>
<dbReference type="Proteomes" id="UP000523795">
    <property type="component" value="Unassembled WGS sequence"/>
</dbReference>
<feature type="non-terminal residue" evidence="2">
    <location>
        <position position="48"/>
    </location>
</feature>
<reference evidence="2 3" key="1">
    <citation type="submission" date="2020-04" db="EMBL/GenBank/DDBJ databases">
        <authorList>
            <person name="Liu S."/>
        </authorList>
    </citation>
    <scope>NUCLEOTIDE SEQUENCE [LARGE SCALE GENOMIC DNA]</scope>
    <source>
        <strain evidence="2 3">CGMCC 1.15091</strain>
    </source>
</reference>
<keyword evidence="1" id="KW-0472">Membrane</keyword>
<keyword evidence="1" id="KW-1133">Transmembrane helix</keyword>
<organism evidence="2 3">
    <name type="scientific">Arthrobacter deserti</name>
    <dbReference type="NCBI Taxonomy" id="1742687"/>
    <lineage>
        <taxon>Bacteria</taxon>
        <taxon>Bacillati</taxon>
        <taxon>Actinomycetota</taxon>
        <taxon>Actinomycetes</taxon>
        <taxon>Micrococcales</taxon>
        <taxon>Micrococcaceae</taxon>
        <taxon>Arthrobacter</taxon>
    </lineage>
</organism>
<feature type="transmembrane region" description="Helical" evidence="1">
    <location>
        <begin position="6"/>
        <end position="28"/>
    </location>
</feature>
<name>A0ABX1JJP6_9MICC</name>
<protein>
    <submittedName>
        <fullName evidence="2">YggT family protein</fullName>
    </submittedName>
</protein>
<comment type="caution">
    <text evidence="2">The sequence shown here is derived from an EMBL/GenBank/DDBJ whole genome shotgun (WGS) entry which is preliminary data.</text>
</comment>
<keyword evidence="1" id="KW-0812">Transmembrane</keyword>
<gene>
    <name evidence="2" type="ORF">HER39_02940</name>
</gene>
<keyword evidence="3" id="KW-1185">Reference proteome</keyword>
<sequence length="48" mass="5434">MSIIFALLYLVLMLFQIALIVRIVFEVVQNFARQWRPRGAALVAASAI</sequence>
<evidence type="ECO:0000256" key="1">
    <source>
        <dbReference type="SAM" id="Phobius"/>
    </source>
</evidence>
<evidence type="ECO:0000313" key="2">
    <source>
        <dbReference type="EMBL" id="NKX49552.1"/>
    </source>
</evidence>
<accession>A0ABX1JJP6</accession>
<proteinExistence type="predicted"/>
<dbReference type="EMBL" id="JAAZSR010000023">
    <property type="protein sequence ID" value="NKX49552.1"/>
    <property type="molecule type" value="Genomic_DNA"/>
</dbReference>